<name>A0A2X2T335_9ENTR</name>
<protein>
    <submittedName>
        <fullName evidence="2">Uncharacterized protein involved in outer membrane biogenesis</fullName>
    </submittedName>
</protein>
<dbReference type="Pfam" id="PF05170">
    <property type="entry name" value="AsmA"/>
    <property type="match status" value="1"/>
</dbReference>
<feature type="domain" description="AsmA" evidence="1">
    <location>
        <begin position="9"/>
        <end position="74"/>
    </location>
</feature>
<sequence length="80" mass="8286">MSGQKPQGKDAAKAADYVFGLKVSGRYNGQPVEGSGKIGGMLALRSESDSAFPVQADVRSGTSRVAFVGTVNRPNENGRG</sequence>
<gene>
    <name evidence="2" type="ORF">NCTC12120_02610</name>
</gene>
<reference evidence="2 3" key="1">
    <citation type="submission" date="2018-06" db="EMBL/GenBank/DDBJ databases">
        <authorList>
            <consortium name="Pathogen Informatics"/>
            <person name="Doyle S."/>
        </authorList>
    </citation>
    <scope>NUCLEOTIDE SEQUENCE [LARGE SCALE GENOMIC DNA]</scope>
    <source>
        <strain evidence="2 3">NCTC12120</strain>
    </source>
</reference>
<dbReference type="Proteomes" id="UP000251197">
    <property type="component" value="Unassembled WGS sequence"/>
</dbReference>
<evidence type="ECO:0000259" key="1">
    <source>
        <dbReference type="Pfam" id="PF05170"/>
    </source>
</evidence>
<organism evidence="2 3">
    <name type="scientific">Cedecea neteri</name>
    <dbReference type="NCBI Taxonomy" id="158822"/>
    <lineage>
        <taxon>Bacteria</taxon>
        <taxon>Pseudomonadati</taxon>
        <taxon>Pseudomonadota</taxon>
        <taxon>Gammaproteobacteria</taxon>
        <taxon>Enterobacterales</taxon>
        <taxon>Enterobacteriaceae</taxon>
        <taxon>Cedecea</taxon>
    </lineage>
</organism>
<proteinExistence type="predicted"/>
<dbReference type="AlphaFoldDB" id="A0A2X2T335"/>
<evidence type="ECO:0000313" key="2">
    <source>
        <dbReference type="EMBL" id="SQA98714.1"/>
    </source>
</evidence>
<dbReference type="EMBL" id="UAVU01000003">
    <property type="protein sequence ID" value="SQA98714.1"/>
    <property type="molecule type" value="Genomic_DNA"/>
</dbReference>
<accession>A0A2X2T335</accession>
<evidence type="ECO:0000313" key="3">
    <source>
        <dbReference type="Proteomes" id="UP000251197"/>
    </source>
</evidence>
<dbReference type="InterPro" id="IPR007844">
    <property type="entry name" value="AsmA"/>
</dbReference>